<gene>
    <name evidence="1" type="ORF">MLD38_019313</name>
</gene>
<dbReference type="EMBL" id="CM042884">
    <property type="protein sequence ID" value="KAI4371036.1"/>
    <property type="molecule type" value="Genomic_DNA"/>
</dbReference>
<protein>
    <submittedName>
        <fullName evidence="1">Uncharacterized protein</fullName>
    </submittedName>
</protein>
<sequence length="151" mass="16582">MHQYMKTDVAVVFDRYIQYPTEIHALTSRSTEADTKNWWFVLNDVKVGYWPKELFSNLEGGVRGLFFGGVATADENHNYPQMGFGKFPGSSIKEAGFMRHIKDLQSSGKGIDISGLVVQTSPSCYNVGDVGFKGADEFVVLFGGPGGSPCQ</sequence>
<accession>A0ACB9QYH6</accession>
<comment type="caution">
    <text evidence="1">The sequence shown here is derived from an EMBL/GenBank/DDBJ whole genome shotgun (WGS) entry which is preliminary data.</text>
</comment>
<evidence type="ECO:0000313" key="1">
    <source>
        <dbReference type="EMBL" id="KAI4371036.1"/>
    </source>
</evidence>
<reference evidence="2" key="1">
    <citation type="journal article" date="2023" name="Front. Plant Sci.">
        <title>Chromosomal-level genome assembly of Melastoma candidum provides insights into trichome evolution.</title>
        <authorList>
            <person name="Zhong Y."/>
            <person name="Wu W."/>
            <person name="Sun C."/>
            <person name="Zou P."/>
            <person name="Liu Y."/>
            <person name="Dai S."/>
            <person name="Zhou R."/>
        </authorList>
    </citation>
    <scope>NUCLEOTIDE SEQUENCE [LARGE SCALE GENOMIC DNA]</scope>
</reference>
<proteinExistence type="predicted"/>
<name>A0ACB9QYH6_9MYRT</name>
<organism evidence="1 2">
    <name type="scientific">Melastoma candidum</name>
    <dbReference type="NCBI Taxonomy" id="119954"/>
    <lineage>
        <taxon>Eukaryota</taxon>
        <taxon>Viridiplantae</taxon>
        <taxon>Streptophyta</taxon>
        <taxon>Embryophyta</taxon>
        <taxon>Tracheophyta</taxon>
        <taxon>Spermatophyta</taxon>
        <taxon>Magnoliopsida</taxon>
        <taxon>eudicotyledons</taxon>
        <taxon>Gunneridae</taxon>
        <taxon>Pentapetalae</taxon>
        <taxon>rosids</taxon>
        <taxon>malvids</taxon>
        <taxon>Myrtales</taxon>
        <taxon>Melastomataceae</taxon>
        <taxon>Melastomatoideae</taxon>
        <taxon>Melastomateae</taxon>
        <taxon>Melastoma</taxon>
    </lineage>
</organism>
<dbReference type="Proteomes" id="UP001057402">
    <property type="component" value="Chromosome 5"/>
</dbReference>
<keyword evidence="2" id="KW-1185">Reference proteome</keyword>
<evidence type="ECO:0000313" key="2">
    <source>
        <dbReference type="Proteomes" id="UP001057402"/>
    </source>
</evidence>